<dbReference type="EMBL" id="BMBA01000009">
    <property type="protein sequence ID" value="GFZ34043.1"/>
    <property type="molecule type" value="Genomic_DNA"/>
</dbReference>
<reference evidence="1 2" key="1">
    <citation type="journal article" date="2021" name="Int. J. Syst. Evol. Microbiol.">
        <title>Clostridium zeae sp. nov., isolated from corn silage.</title>
        <authorList>
            <person name="Kobayashi H."/>
            <person name="Tanizawa Y."/>
            <person name="Yagura M."/>
            <person name="Sakamoto M."/>
            <person name="Ohkuma M."/>
            <person name="Tohno M."/>
        </authorList>
    </citation>
    <scope>NUCLEOTIDE SEQUENCE [LARGE SCALE GENOMIC DNA]</scope>
    <source>
        <strain evidence="1 2">CSC2</strain>
    </source>
</reference>
<proteinExistence type="predicted"/>
<comment type="caution">
    <text evidence="1">The sequence shown here is derived from an EMBL/GenBank/DDBJ whole genome shotgun (WGS) entry which is preliminary data.</text>
</comment>
<name>A0ABQ1EGT5_9CLOT</name>
<sequence length="83" mass="9370">MLQIKDPNEFTNAAKNTIITNNIFSKLKSIIMKGIIIIKLNVADTMELVINFDFNKMSILLLIILYRIIGLSNSTLLCSPKKT</sequence>
<accession>A0ABQ1EGT5</accession>
<evidence type="ECO:0000313" key="1">
    <source>
        <dbReference type="EMBL" id="GFZ34043.1"/>
    </source>
</evidence>
<keyword evidence="2" id="KW-1185">Reference proteome</keyword>
<protein>
    <submittedName>
        <fullName evidence="1">Uncharacterized protein</fullName>
    </submittedName>
</protein>
<organism evidence="1 2">
    <name type="scientific">Clostridium zeae</name>
    <dbReference type="NCBI Taxonomy" id="2759022"/>
    <lineage>
        <taxon>Bacteria</taxon>
        <taxon>Bacillati</taxon>
        <taxon>Bacillota</taxon>
        <taxon>Clostridia</taxon>
        <taxon>Eubacteriales</taxon>
        <taxon>Clostridiaceae</taxon>
        <taxon>Clostridium</taxon>
    </lineage>
</organism>
<dbReference type="RefSeq" id="WP_206872552.1">
    <property type="nucleotide sequence ID" value="NZ_BMBA01000009.1"/>
</dbReference>
<evidence type="ECO:0000313" key="2">
    <source>
        <dbReference type="Proteomes" id="UP000663802"/>
    </source>
</evidence>
<gene>
    <name evidence="1" type="ORF">CSC2_45690</name>
</gene>
<dbReference type="Proteomes" id="UP000663802">
    <property type="component" value="Unassembled WGS sequence"/>
</dbReference>